<accession>A0ABV8IFF8</accession>
<dbReference type="InterPro" id="IPR003489">
    <property type="entry name" value="RHF/RaiA"/>
</dbReference>
<dbReference type="Pfam" id="PF02482">
    <property type="entry name" value="Ribosomal_S30AE"/>
    <property type="match status" value="1"/>
</dbReference>
<gene>
    <name evidence="1" type="ORF">ACFOWE_19730</name>
</gene>
<dbReference type="Gene3D" id="3.30.160.100">
    <property type="entry name" value="Ribosome hibernation promotion factor-like"/>
    <property type="match status" value="1"/>
</dbReference>
<dbReference type="SUPFAM" id="SSF69754">
    <property type="entry name" value="Ribosome binding protein Y (YfiA homologue)"/>
    <property type="match status" value="1"/>
</dbReference>
<sequence>MTRTAHGALTAEDVQVLTHGRVPRSAVERAQEKVAALTRHCGEPVLFTRVRLGVVSDPALEHPATAQAVLDVNGRLVRAHAEGRTVHHAIALLTDRLRVRLDRVARDWEHTRDRRYRQLGRLAPAAGGGEPAAG</sequence>
<dbReference type="InterPro" id="IPR036567">
    <property type="entry name" value="RHF-like"/>
</dbReference>
<evidence type="ECO:0000313" key="2">
    <source>
        <dbReference type="Proteomes" id="UP001595850"/>
    </source>
</evidence>
<name>A0ABV8IFF8_9ACTN</name>
<protein>
    <submittedName>
        <fullName evidence="1">HPF/RaiA family ribosome-associated protein</fullName>
    </submittedName>
</protein>
<dbReference type="RefSeq" id="WP_377289886.1">
    <property type="nucleotide sequence ID" value="NZ_JBHSBM010000023.1"/>
</dbReference>
<organism evidence="1 2">
    <name type="scientific">Planomonospora corallina</name>
    <dbReference type="NCBI Taxonomy" id="1806052"/>
    <lineage>
        <taxon>Bacteria</taxon>
        <taxon>Bacillati</taxon>
        <taxon>Actinomycetota</taxon>
        <taxon>Actinomycetes</taxon>
        <taxon>Streptosporangiales</taxon>
        <taxon>Streptosporangiaceae</taxon>
        <taxon>Planomonospora</taxon>
    </lineage>
</organism>
<comment type="caution">
    <text evidence="1">The sequence shown here is derived from an EMBL/GenBank/DDBJ whole genome shotgun (WGS) entry which is preliminary data.</text>
</comment>
<keyword evidence="2" id="KW-1185">Reference proteome</keyword>
<dbReference type="EMBL" id="JBHSBM010000023">
    <property type="protein sequence ID" value="MFC4060540.1"/>
    <property type="molecule type" value="Genomic_DNA"/>
</dbReference>
<proteinExistence type="predicted"/>
<reference evidence="2" key="1">
    <citation type="journal article" date="2019" name="Int. J. Syst. Evol. Microbiol.">
        <title>The Global Catalogue of Microorganisms (GCM) 10K type strain sequencing project: providing services to taxonomists for standard genome sequencing and annotation.</title>
        <authorList>
            <consortium name="The Broad Institute Genomics Platform"/>
            <consortium name="The Broad Institute Genome Sequencing Center for Infectious Disease"/>
            <person name="Wu L."/>
            <person name="Ma J."/>
        </authorList>
    </citation>
    <scope>NUCLEOTIDE SEQUENCE [LARGE SCALE GENOMIC DNA]</scope>
    <source>
        <strain evidence="2">TBRC 4489</strain>
    </source>
</reference>
<evidence type="ECO:0000313" key="1">
    <source>
        <dbReference type="EMBL" id="MFC4060540.1"/>
    </source>
</evidence>
<dbReference type="Proteomes" id="UP001595850">
    <property type="component" value="Unassembled WGS sequence"/>
</dbReference>